<gene>
    <name evidence="1" type="ORF">GZ78_05290</name>
</gene>
<accession>A0A081NLQ4</accession>
<comment type="caution">
    <text evidence="1">The sequence shown here is derived from an EMBL/GenBank/DDBJ whole genome shotgun (WGS) entry which is preliminary data.</text>
</comment>
<evidence type="ECO:0000313" key="2">
    <source>
        <dbReference type="Proteomes" id="UP000028073"/>
    </source>
</evidence>
<dbReference type="EMBL" id="JOKH01000001">
    <property type="protein sequence ID" value="KEQ19377.1"/>
    <property type="molecule type" value="Genomic_DNA"/>
</dbReference>
<keyword evidence="2" id="KW-1185">Reference proteome</keyword>
<dbReference type="AlphaFoldDB" id="A0A081NLQ4"/>
<dbReference type="Proteomes" id="UP000028073">
    <property type="component" value="Unassembled WGS sequence"/>
</dbReference>
<proteinExistence type="predicted"/>
<name>A0A081NLQ4_9GAMM</name>
<protein>
    <submittedName>
        <fullName evidence="1">Uncharacterized protein</fullName>
    </submittedName>
</protein>
<evidence type="ECO:0000313" key="1">
    <source>
        <dbReference type="EMBL" id="KEQ19377.1"/>
    </source>
</evidence>
<sequence length="143" mass="15823">MHSAAGCFECFAISVENSYRELVGATIYILQFKLSVSLGLALLDTINGQRECVANSQSWFQADIDREIAIISHSRIISRFSNSESRINIPFLVIQLFDRRLTGSRAGRDTGNGGELNRLGLFISARAICEGDIAIIVDCFVYL</sequence>
<organism evidence="1 2">
    <name type="scientific">Endozoicomonas numazuensis</name>
    <dbReference type="NCBI Taxonomy" id="1137799"/>
    <lineage>
        <taxon>Bacteria</taxon>
        <taxon>Pseudomonadati</taxon>
        <taxon>Pseudomonadota</taxon>
        <taxon>Gammaproteobacteria</taxon>
        <taxon>Oceanospirillales</taxon>
        <taxon>Endozoicomonadaceae</taxon>
        <taxon>Endozoicomonas</taxon>
    </lineage>
</organism>
<reference evidence="1 2" key="1">
    <citation type="submission" date="2014-06" db="EMBL/GenBank/DDBJ databases">
        <title>Whole Genome Sequences of Three Symbiotic Endozoicomonas Bacteria.</title>
        <authorList>
            <person name="Neave M.J."/>
            <person name="Apprill A."/>
            <person name="Voolstra C.R."/>
        </authorList>
    </citation>
    <scope>NUCLEOTIDE SEQUENCE [LARGE SCALE GENOMIC DNA]</scope>
    <source>
        <strain evidence="1 2">DSM 25634</strain>
    </source>
</reference>